<evidence type="ECO:0000256" key="2">
    <source>
        <dbReference type="SAM" id="SignalP"/>
    </source>
</evidence>
<dbReference type="Pfam" id="PF04185">
    <property type="entry name" value="Phosphoesterase"/>
    <property type="match status" value="1"/>
</dbReference>
<dbReference type="GO" id="GO:0009395">
    <property type="term" value="P:phospholipid catabolic process"/>
    <property type="evidence" value="ECO:0007669"/>
    <property type="project" value="TreeGrafter"/>
</dbReference>
<dbReference type="PANTHER" id="PTHR31956:SF15">
    <property type="entry name" value="ACID PHOSPHATASE PHOA"/>
    <property type="match status" value="1"/>
</dbReference>
<dbReference type="OrthoDB" id="5135119at2759"/>
<organism evidence="3 4">
    <name type="scientific">Cytospora mali</name>
    <name type="common">Apple Valsa canker fungus</name>
    <name type="synonym">Valsa mali</name>
    <dbReference type="NCBI Taxonomy" id="578113"/>
    <lineage>
        <taxon>Eukaryota</taxon>
        <taxon>Fungi</taxon>
        <taxon>Dikarya</taxon>
        <taxon>Ascomycota</taxon>
        <taxon>Pezizomycotina</taxon>
        <taxon>Sordariomycetes</taxon>
        <taxon>Sordariomycetidae</taxon>
        <taxon>Diaporthales</taxon>
        <taxon>Cytosporaceae</taxon>
        <taxon>Cytospora</taxon>
    </lineage>
</organism>
<dbReference type="InterPro" id="IPR017850">
    <property type="entry name" value="Alkaline_phosphatase_core_sf"/>
</dbReference>
<dbReference type="Proteomes" id="UP000078559">
    <property type="component" value="Chromosome 11"/>
</dbReference>
<evidence type="ECO:0000256" key="1">
    <source>
        <dbReference type="ARBA" id="ARBA00022801"/>
    </source>
</evidence>
<keyword evidence="1" id="KW-0378">Hydrolase</keyword>
<accession>A0A194WCF4</accession>
<dbReference type="FunFam" id="3.40.720.10:FF:000064">
    <property type="entry name" value="Probable acid phosphatase Pho610"/>
    <property type="match status" value="1"/>
</dbReference>
<dbReference type="Gene3D" id="3.40.720.10">
    <property type="entry name" value="Alkaline Phosphatase, subunit A"/>
    <property type="match status" value="1"/>
</dbReference>
<protein>
    <submittedName>
        <fullName evidence="3">Acid phosphatase</fullName>
    </submittedName>
</protein>
<evidence type="ECO:0000313" key="3">
    <source>
        <dbReference type="EMBL" id="KUI73773.1"/>
    </source>
</evidence>
<feature type="signal peptide" evidence="2">
    <location>
        <begin position="1"/>
        <end position="23"/>
    </location>
</feature>
<dbReference type="GO" id="GO:0016788">
    <property type="term" value="F:hydrolase activity, acting on ester bonds"/>
    <property type="evidence" value="ECO:0007669"/>
    <property type="project" value="InterPro"/>
</dbReference>
<dbReference type="AlphaFoldDB" id="A0A194WCF4"/>
<sequence length="400" mass="44245">MMPAILRLLASLAGLLLMALALGTGENKFKIVEGGRSFDRFITIWLENQDFGEVIKDPDFRDLKREGIFLTKYYAQTHPSQPNYIAAVGGDYFGLDHDEHVRIPENVSTIVDLFDMKKISWGGYFEDQPGPGFMGVGSTGSTGNGGWDYVRKHNPYVSYDSIANNGTRLWSLGSFDGFERDFAANEVPQFVFMSPNMMNDGHNTTLEFATSWTHTFLKPLLADGAFKERTLILFTYDESATYEIPNKIGSLLLGNAVPNALRGTEDDTYYTHYSILATMEHNWQLPNLGRYDVGANVFENAVASTAGYQNPGDPDNLAGVDNSLSYPGFLNSDPTKWRPVPPPNLKLTGAGGLPVSDVVSKQWKSTEDEDTPYDGIGEAFDGNVYLPEYGKQEPNMVSAT</sequence>
<feature type="chain" id="PRO_5008267327" evidence="2">
    <location>
        <begin position="24"/>
        <end position="400"/>
    </location>
</feature>
<gene>
    <name evidence="3" type="ORF">VM1G_09164</name>
</gene>
<proteinExistence type="predicted"/>
<reference evidence="3" key="1">
    <citation type="submission" date="2014-12" db="EMBL/GenBank/DDBJ databases">
        <title>Genome Sequence of Valsa Canker Pathogens Uncovers a Specific Adaption of Colonization on Woody Bark.</title>
        <authorList>
            <person name="Yin Z."/>
            <person name="Liu H."/>
            <person name="Gao X."/>
            <person name="Li Z."/>
            <person name="Song N."/>
            <person name="Ke X."/>
            <person name="Dai Q."/>
            <person name="Wu Y."/>
            <person name="Sun Y."/>
            <person name="Xu J.-R."/>
            <person name="Kang Z.K."/>
            <person name="Wang L."/>
            <person name="Huang L."/>
        </authorList>
    </citation>
    <scope>NUCLEOTIDE SEQUENCE [LARGE SCALE GENOMIC DNA]</scope>
    <source>
        <strain evidence="3">03-8</strain>
    </source>
</reference>
<dbReference type="PANTHER" id="PTHR31956">
    <property type="entry name" value="NON-SPECIFIC PHOSPHOLIPASE C4-RELATED"/>
    <property type="match status" value="1"/>
</dbReference>
<name>A0A194WCF4_CYTMA</name>
<keyword evidence="4" id="KW-1185">Reference proteome</keyword>
<dbReference type="InterPro" id="IPR007312">
    <property type="entry name" value="Phosphoesterase"/>
</dbReference>
<keyword evidence="2" id="KW-0732">Signal</keyword>
<evidence type="ECO:0000313" key="4">
    <source>
        <dbReference type="Proteomes" id="UP000078559"/>
    </source>
</evidence>
<dbReference type="EMBL" id="CM003108">
    <property type="protein sequence ID" value="KUI73773.1"/>
    <property type="molecule type" value="Genomic_DNA"/>
</dbReference>